<dbReference type="SUPFAM" id="SSF52799">
    <property type="entry name" value="(Phosphotyrosine protein) phosphatases II"/>
    <property type="match status" value="1"/>
</dbReference>
<dbReference type="EMBL" id="JAPWTK010000001">
    <property type="protein sequence ID" value="KAJ8963286.1"/>
    <property type="molecule type" value="Genomic_DNA"/>
</dbReference>
<organism evidence="17 18">
    <name type="scientific">Aromia moschata</name>
    <dbReference type="NCBI Taxonomy" id="1265417"/>
    <lineage>
        <taxon>Eukaryota</taxon>
        <taxon>Metazoa</taxon>
        <taxon>Ecdysozoa</taxon>
        <taxon>Arthropoda</taxon>
        <taxon>Hexapoda</taxon>
        <taxon>Insecta</taxon>
        <taxon>Pterygota</taxon>
        <taxon>Neoptera</taxon>
        <taxon>Endopterygota</taxon>
        <taxon>Coleoptera</taxon>
        <taxon>Polyphaga</taxon>
        <taxon>Cucujiformia</taxon>
        <taxon>Chrysomeloidea</taxon>
        <taxon>Cerambycidae</taxon>
        <taxon>Cerambycinae</taxon>
        <taxon>Callichromatini</taxon>
        <taxon>Aromia</taxon>
    </lineage>
</organism>
<evidence type="ECO:0000259" key="15">
    <source>
        <dbReference type="PROSITE" id="PS50054"/>
    </source>
</evidence>
<protein>
    <recommendedName>
        <fullName evidence="13">Dual specificity protein phosphatase 23</fullName>
        <ecNumber evidence="5">3.1.3.16</ecNumber>
        <ecNumber evidence="4">3.1.3.48</ecNumber>
    </recommendedName>
    <alternativeName>
        <fullName evidence="14">Low molecular mass dual specificity phosphatase 3</fullName>
    </alternativeName>
</protein>
<name>A0AAV8ZFU6_9CUCU</name>
<dbReference type="GO" id="GO:0004722">
    <property type="term" value="F:protein serine/threonine phosphatase activity"/>
    <property type="evidence" value="ECO:0007669"/>
    <property type="project" value="UniProtKB-EC"/>
</dbReference>
<sequence>MSGAEAQGSASPPWNFSWVVPDELAGMAMPETKENLRYLWQQGIRHLVTLSPERVPPIGESQLEWTLLPIEEFEAPTLNDMIAFNDICSRCIANNQGVGVHCRMGRGRTGVMAACYLVRFHGMYPQTAIQKVRSERPGSVETYEQERAVYRYHDYLRVVDDLVNLQPK</sequence>
<feature type="domain" description="Tyrosine-protein phosphatase" evidence="15">
    <location>
        <begin position="15"/>
        <end position="161"/>
    </location>
</feature>
<dbReference type="EC" id="3.1.3.16" evidence="5"/>
<dbReference type="InterPro" id="IPR003595">
    <property type="entry name" value="Tyr_Pase_cat"/>
</dbReference>
<comment type="subcellular location">
    <subcellularLocation>
        <location evidence="2">Cytoplasm</location>
        <location evidence="2">Cytosol</location>
    </subcellularLocation>
    <subcellularLocation>
        <location evidence="1">Nucleus</location>
    </subcellularLocation>
</comment>
<dbReference type="EC" id="3.1.3.48" evidence="4"/>
<dbReference type="InterPro" id="IPR016130">
    <property type="entry name" value="Tyr_Pase_AS"/>
</dbReference>
<proteinExistence type="inferred from homology"/>
<evidence type="ECO:0000256" key="13">
    <source>
        <dbReference type="ARBA" id="ARBA00068789"/>
    </source>
</evidence>
<keyword evidence="9" id="KW-0539">Nucleus</keyword>
<evidence type="ECO:0000256" key="11">
    <source>
        <dbReference type="ARBA" id="ARBA00048336"/>
    </source>
</evidence>
<keyword evidence="6" id="KW-0963">Cytoplasm</keyword>
<evidence type="ECO:0000313" key="17">
    <source>
        <dbReference type="EMBL" id="KAJ8963286.1"/>
    </source>
</evidence>
<dbReference type="Pfam" id="PF22784">
    <property type="entry name" value="PTP-SAK"/>
    <property type="match status" value="1"/>
</dbReference>
<keyword evidence="7" id="KW-0378">Hydrolase</keyword>
<dbReference type="Proteomes" id="UP001162162">
    <property type="component" value="Unassembled WGS sequence"/>
</dbReference>
<dbReference type="GO" id="GO:0004725">
    <property type="term" value="F:protein tyrosine phosphatase activity"/>
    <property type="evidence" value="ECO:0007669"/>
    <property type="project" value="UniProtKB-EC"/>
</dbReference>
<dbReference type="AlphaFoldDB" id="A0AAV8ZFU6"/>
<dbReference type="GO" id="GO:0005829">
    <property type="term" value="C:cytosol"/>
    <property type="evidence" value="ECO:0007669"/>
    <property type="project" value="UniProtKB-SubCell"/>
</dbReference>
<dbReference type="InterPro" id="IPR050561">
    <property type="entry name" value="PTP"/>
</dbReference>
<evidence type="ECO:0000256" key="5">
    <source>
        <dbReference type="ARBA" id="ARBA00013081"/>
    </source>
</evidence>
<accession>A0AAV8ZFU6</accession>
<feature type="domain" description="Tyrosine specific protein phosphatases" evidence="16">
    <location>
        <begin position="98"/>
        <end position="147"/>
    </location>
</feature>
<dbReference type="PROSITE" id="PS50056">
    <property type="entry name" value="TYR_PHOSPHATASE_2"/>
    <property type="match status" value="1"/>
</dbReference>
<evidence type="ECO:0000256" key="6">
    <source>
        <dbReference type="ARBA" id="ARBA00022490"/>
    </source>
</evidence>
<dbReference type="SMART" id="SM00404">
    <property type="entry name" value="PTPc_motif"/>
    <property type="match status" value="1"/>
</dbReference>
<dbReference type="InterPro" id="IPR057023">
    <property type="entry name" value="PTP-SAK"/>
</dbReference>
<evidence type="ECO:0000256" key="10">
    <source>
        <dbReference type="ARBA" id="ARBA00047761"/>
    </source>
</evidence>
<comment type="caution">
    <text evidence="17">The sequence shown here is derived from an EMBL/GenBank/DDBJ whole genome shotgun (WGS) entry which is preliminary data.</text>
</comment>
<evidence type="ECO:0000256" key="1">
    <source>
        <dbReference type="ARBA" id="ARBA00004123"/>
    </source>
</evidence>
<dbReference type="FunFam" id="3.90.190.10:FF:000063">
    <property type="entry name" value="Dual specificity phosphatase 23"/>
    <property type="match status" value="1"/>
</dbReference>
<dbReference type="InterPro" id="IPR000387">
    <property type="entry name" value="Tyr_Pase_dom"/>
</dbReference>
<evidence type="ECO:0000256" key="3">
    <source>
        <dbReference type="ARBA" id="ARBA00008601"/>
    </source>
</evidence>
<dbReference type="PROSITE" id="PS50054">
    <property type="entry name" value="TYR_PHOSPHATASE_DUAL"/>
    <property type="match status" value="1"/>
</dbReference>
<comment type="similarity">
    <text evidence="3">Belongs to the protein-tyrosine phosphatase family. Non-receptor class dual specificity subfamily.</text>
</comment>
<evidence type="ECO:0000256" key="7">
    <source>
        <dbReference type="ARBA" id="ARBA00022801"/>
    </source>
</evidence>
<keyword evidence="8" id="KW-0904">Protein phosphatase</keyword>
<keyword evidence="18" id="KW-1185">Reference proteome</keyword>
<dbReference type="GO" id="GO:0005634">
    <property type="term" value="C:nucleus"/>
    <property type="evidence" value="ECO:0007669"/>
    <property type="project" value="UniProtKB-SubCell"/>
</dbReference>
<gene>
    <name evidence="17" type="ORF">NQ318_018753</name>
</gene>
<dbReference type="PROSITE" id="PS00383">
    <property type="entry name" value="TYR_PHOSPHATASE_1"/>
    <property type="match status" value="1"/>
</dbReference>
<evidence type="ECO:0000256" key="8">
    <source>
        <dbReference type="ARBA" id="ARBA00022912"/>
    </source>
</evidence>
<evidence type="ECO:0000256" key="9">
    <source>
        <dbReference type="ARBA" id="ARBA00023242"/>
    </source>
</evidence>
<dbReference type="PANTHER" id="PTHR23339">
    <property type="entry name" value="TYROSINE SPECIFIC PROTEIN PHOSPHATASE AND DUAL SPECIFICITY PROTEIN PHOSPHATASE"/>
    <property type="match status" value="1"/>
</dbReference>
<evidence type="ECO:0000259" key="16">
    <source>
        <dbReference type="PROSITE" id="PS50056"/>
    </source>
</evidence>
<reference evidence="17" key="1">
    <citation type="journal article" date="2023" name="Insect Mol. Biol.">
        <title>Genome sequencing provides insights into the evolution of gene families encoding plant cell wall-degrading enzymes in longhorned beetles.</title>
        <authorList>
            <person name="Shin N.R."/>
            <person name="Okamura Y."/>
            <person name="Kirsch R."/>
            <person name="Pauchet Y."/>
        </authorList>
    </citation>
    <scope>NUCLEOTIDE SEQUENCE</scope>
    <source>
        <strain evidence="17">AMC_N1</strain>
    </source>
</reference>
<comment type="catalytic activity">
    <reaction evidence="11">
        <text>O-phospho-L-threonyl-[protein] + H2O = L-threonyl-[protein] + phosphate</text>
        <dbReference type="Rhea" id="RHEA:47004"/>
        <dbReference type="Rhea" id="RHEA-COMP:11060"/>
        <dbReference type="Rhea" id="RHEA-COMP:11605"/>
        <dbReference type="ChEBI" id="CHEBI:15377"/>
        <dbReference type="ChEBI" id="CHEBI:30013"/>
        <dbReference type="ChEBI" id="CHEBI:43474"/>
        <dbReference type="ChEBI" id="CHEBI:61977"/>
        <dbReference type="EC" id="3.1.3.16"/>
    </reaction>
</comment>
<evidence type="ECO:0000256" key="12">
    <source>
        <dbReference type="ARBA" id="ARBA00053915"/>
    </source>
</evidence>
<evidence type="ECO:0000256" key="14">
    <source>
        <dbReference type="ARBA" id="ARBA00081937"/>
    </source>
</evidence>
<comment type="catalytic activity">
    <reaction evidence="10">
        <text>O-phospho-L-seryl-[protein] + H2O = L-seryl-[protein] + phosphate</text>
        <dbReference type="Rhea" id="RHEA:20629"/>
        <dbReference type="Rhea" id="RHEA-COMP:9863"/>
        <dbReference type="Rhea" id="RHEA-COMP:11604"/>
        <dbReference type="ChEBI" id="CHEBI:15377"/>
        <dbReference type="ChEBI" id="CHEBI:29999"/>
        <dbReference type="ChEBI" id="CHEBI:43474"/>
        <dbReference type="ChEBI" id="CHEBI:83421"/>
        <dbReference type="EC" id="3.1.3.16"/>
    </reaction>
</comment>
<evidence type="ECO:0000256" key="2">
    <source>
        <dbReference type="ARBA" id="ARBA00004514"/>
    </source>
</evidence>
<comment type="function">
    <text evidence="12">Protein phosphatase that mediates dephosphorylation of proteins phosphorylated on Tyr and Ser/Thr residues. In vitro, it can dephosphorylate p44-ERK1 (MAPK3) but not p54 SAPK-beta (MAPK10) in vitro. Able to enhance activation of JNK and p38 (MAPK14).</text>
</comment>
<evidence type="ECO:0000313" key="18">
    <source>
        <dbReference type="Proteomes" id="UP001162162"/>
    </source>
</evidence>
<evidence type="ECO:0000256" key="4">
    <source>
        <dbReference type="ARBA" id="ARBA00013064"/>
    </source>
</evidence>
<dbReference type="Gene3D" id="3.90.190.10">
    <property type="entry name" value="Protein tyrosine phosphatase superfamily"/>
    <property type="match status" value="1"/>
</dbReference>
<dbReference type="CDD" id="cd14504">
    <property type="entry name" value="DUSP23"/>
    <property type="match status" value="1"/>
</dbReference>
<dbReference type="InterPro" id="IPR020422">
    <property type="entry name" value="TYR_PHOSPHATASE_DUAL_dom"/>
</dbReference>
<dbReference type="InterPro" id="IPR029021">
    <property type="entry name" value="Prot-tyrosine_phosphatase-like"/>
</dbReference>
<dbReference type="SMART" id="SM00195">
    <property type="entry name" value="DSPc"/>
    <property type="match status" value="1"/>
</dbReference>